<feature type="region of interest" description="Disordered" evidence="5">
    <location>
        <begin position="321"/>
        <end position="347"/>
    </location>
</feature>
<keyword evidence="3" id="KW-0333">Golgi apparatus</keyword>
<dbReference type="GO" id="GO:0032588">
    <property type="term" value="C:trans-Golgi network membrane"/>
    <property type="evidence" value="ECO:0007669"/>
    <property type="project" value="TreeGrafter"/>
</dbReference>
<proteinExistence type="predicted"/>
<dbReference type="InterPro" id="IPR008942">
    <property type="entry name" value="ENTH_VHS"/>
</dbReference>
<evidence type="ECO:0000313" key="6">
    <source>
        <dbReference type="EMBL" id="SVP92084.1"/>
    </source>
</evidence>
<gene>
    <name evidence="6" type="ORF">TAT_000208700</name>
    <name evidence="7" type="ORF">TAV_000208900</name>
</gene>
<name>A0A3B0NAZ8_THEAN</name>
<evidence type="ECO:0000256" key="1">
    <source>
        <dbReference type="ARBA" id="ARBA00004541"/>
    </source>
</evidence>
<organism evidence="7">
    <name type="scientific">Theileria annulata</name>
    <dbReference type="NCBI Taxonomy" id="5874"/>
    <lineage>
        <taxon>Eukaryota</taxon>
        <taxon>Sar</taxon>
        <taxon>Alveolata</taxon>
        <taxon>Apicomplexa</taxon>
        <taxon>Aconoidasida</taxon>
        <taxon>Piroplasmida</taxon>
        <taxon>Theileriidae</taxon>
        <taxon>Theileria</taxon>
    </lineage>
</organism>
<feature type="compositionally biased region" description="Polar residues" evidence="5">
    <location>
        <begin position="335"/>
        <end position="347"/>
    </location>
</feature>
<dbReference type="VEuPathDB" id="PiroplasmaDB:TA14670"/>
<evidence type="ECO:0000256" key="4">
    <source>
        <dbReference type="ARBA" id="ARBA00023329"/>
    </source>
</evidence>
<dbReference type="PANTHER" id="PTHR21514:SF0">
    <property type="entry name" value="AP-4 COMPLEX ACCESSORY SUBUNIT TEPSIN"/>
    <property type="match status" value="1"/>
</dbReference>
<reference evidence="7" key="1">
    <citation type="submission" date="2018-07" db="EMBL/GenBank/DDBJ databases">
        <authorList>
            <person name="Quirk P.G."/>
            <person name="Krulwich T.A."/>
        </authorList>
    </citation>
    <scope>NUCLEOTIDE SEQUENCE</scope>
    <source>
        <strain evidence="7">Anand</strain>
    </source>
</reference>
<evidence type="ECO:0000256" key="2">
    <source>
        <dbReference type="ARBA" id="ARBA00004555"/>
    </source>
</evidence>
<sequence length="703" mass="78101">MNYSEFIDSLTSSHRSLLSKLTTDGPEQPPGYLYNELVEFIRKDLSKLNEIEEYLINKITRREPYIKVKCLKLLKFLCIKFPKDFIRPKITQSQQILECKNYRAPYADFKSEQLTKTVRSEFEELIKVVCSYDSSSNNSFGTPEDKMVGFGNKDYGQYSQPTSYNSGNFGYAPNPSGQYNPQSFRGMGGYGNTSMMGFGNPNMPKTQPNQSSSFSFPSSLAPTVSDLKNAGNNALKMISNAANKYLPPDLVEKFEKVGNVITSTATEQFEKYLGNRTPLGRSNSASLNNSMYNSRTQSNYSSGYSGGIGYNSNLSNSGPSSGYNPGGYYPPSYNTRQPSISPSAGQPFASFQSQPSFNTVLHSAPSATFSNSASLSSVNPPTVPSLDLFGNQQATSFSNPVSPASKDRFTLPGEVESSFVKEMLTFTGIKVSPSPRLIEEYMERLNHMDKGLVVDELLKHLNVRSSKWQYHFRILCILESLVLKGNLDEKTLTQLRTTAVPIFEKCKAETQLSNKATKLINLLNTNRNVESKGHSGVNTDNLIETDSFDKDVCASDISDVFKNDAMGLFTNKTEPLSNVNPTSLGSKKNTLDPLDSKVNEFDLLFNSDTKSSSKLSDSADRNLNVPNPNLPKQEFKDDFLGLDLSLEKPTPNLKPENSSVNPIISNIDNNLDLFDNVDLSNILDKKTETFEFLQNKKDNFDLI</sequence>
<evidence type="ECO:0000313" key="7">
    <source>
        <dbReference type="EMBL" id="SVP92296.1"/>
    </source>
</evidence>
<evidence type="ECO:0000256" key="5">
    <source>
        <dbReference type="SAM" id="MobiDB-lite"/>
    </source>
</evidence>
<feature type="compositionally biased region" description="Low complexity" evidence="5">
    <location>
        <begin position="321"/>
        <end position="334"/>
    </location>
</feature>
<keyword evidence="4" id="KW-0968">Cytoplasmic vesicle</keyword>
<dbReference type="InterPro" id="IPR039273">
    <property type="entry name" value="TEPSIN"/>
</dbReference>
<comment type="subcellular location">
    <subcellularLocation>
        <location evidence="1">Cytoplasmic vesicle</location>
    </subcellularLocation>
    <subcellularLocation>
        <location evidence="2">Golgi apparatus</location>
    </subcellularLocation>
</comment>
<dbReference type="EMBL" id="UIVT01000002">
    <property type="protein sequence ID" value="SVP92084.1"/>
    <property type="molecule type" value="Genomic_DNA"/>
</dbReference>
<dbReference type="Gene3D" id="1.25.40.90">
    <property type="match status" value="1"/>
</dbReference>
<dbReference type="InterPro" id="IPR035802">
    <property type="entry name" value="ENTH/VHS_tepsin"/>
</dbReference>
<dbReference type="GO" id="GO:0031410">
    <property type="term" value="C:cytoplasmic vesicle"/>
    <property type="evidence" value="ECO:0007669"/>
    <property type="project" value="UniProtKB-SubCell"/>
</dbReference>
<protein>
    <recommendedName>
        <fullName evidence="8">ENTH domain-containing protein</fullName>
    </recommendedName>
</protein>
<accession>A0A3B0NAZ8</accession>
<evidence type="ECO:0008006" key="8">
    <source>
        <dbReference type="Google" id="ProtNLM"/>
    </source>
</evidence>
<dbReference type="EMBL" id="UIVS01000002">
    <property type="protein sequence ID" value="SVP92296.1"/>
    <property type="molecule type" value="Genomic_DNA"/>
</dbReference>
<dbReference type="CDD" id="cd03572">
    <property type="entry name" value="ENTH_like_Tepsin"/>
    <property type="match status" value="1"/>
</dbReference>
<dbReference type="AlphaFoldDB" id="A0A3B0NAZ8"/>
<evidence type="ECO:0000256" key="3">
    <source>
        <dbReference type="ARBA" id="ARBA00023034"/>
    </source>
</evidence>
<feature type="region of interest" description="Disordered" evidence="5">
    <location>
        <begin position="609"/>
        <end position="630"/>
    </location>
</feature>
<dbReference type="PANTHER" id="PTHR21514">
    <property type="entry name" value="AP-4 COMPLEX ACCESSORY SUBUNIT TEPSIN"/>
    <property type="match status" value="1"/>
</dbReference>